<dbReference type="Proteomes" id="UP000000674">
    <property type="component" value="Chromosome"/>
</dbReference>
<dbReference type="InterPro" id="IPR005175">
    <property type="entry name" value="PPC_dom"/>
</dbReference>
<dbReference type="STRING" id="349307.Mthe_1251"/>
<dbReference type="Gene3D" id="3.30.1330.80">
    <property type="entry name" value="Hypothetical protein, similar to alpha- acetolactate decarboxylase, domain 2"/>
    <property type="match status" value="1"/>
</dbReference>
<dbReference type="PANTHER" id="PTHR34988">
    <property type="entry name" value="PROTEIN, PUTATIVE-RELATED"/>
    <property type="match status" value="1"/>
</dbReference>
<dbReference type="GeneID" id="4463182"/>
<organism evidence="2 3">
    <name type="scientific">Methanothrix thermoacetophila (strain DSM 6194 / JCM 14653 / NBRC 101360 / PT)</name>
    <name type="common">Methanosaeta thermophila</name>
    <dbReference type="NCBI Taxonomy" id="349307"/>
    <lineage>
        <taxon>Archaea</taxon>
        <taxon>Methanobacteriati</taxon>
        <taxon>Methanobacteriota</taxon>
        <taxon>Stenosarchaea group</taxon>
        <taxon>Methanomicrobia</taxon>
        <taxon>Methanotrichales</taxon>
        <taxon>Methanotrichaceae</taxon>
        <taxon>Methanothrix</taxon>
    </lineage>
</organism>
<dbReference type="SUPFAM" id="SSF117856">
    <property type="entry name" value="AF0104/ALDC/Ptd012-like"/>
    <property type="match status" value="1"/>
</dbReference>
<dbReference type="PROSITE" id="PS51742">
    <property type="entry name" value="PPC"/>
    <property type="match status" value="1"/>
</dbReference>
<dbReference type="KEGG" id="mtp:Mthe_1251"/>
<reference evidence="2 3" key="1">
    <citation type="submission" date="2006-10" db="EMBL/GenBank/DDBJ databases">
        <title>Complete sequence of Methanosaeta thermophila PT.</title>
        <authorList>
            <consortium name="US DOE Joint Genome Institute"/>
            <person name="Copeland A."/>
            <person name="Lucas S."/>
            <person name="Lapidus A."/>
            <person name="Barry K."/>
            <person name="Detter J.C."/>
            <person name="Glavina del Rio T."/>
            <person name="Hammon N."/>
            <person name="Israni S."/>
            <person name="Pitluck S."/>
            <person name="Chain P."/>
            <person name="Malfatti S."/>
            <person name="Shin M."/>
            <person name="Vergez L."/>
            <person name="Schmutz J."/>
            <person name="Larimer F."/>
            <person name="Land M."/>
            <person name="Hauser L."/>
            <person name="Kyrpides N."/>
            <person name="Kim E."/>
            <person name="Smith K.S."/>
            <person name="Ingram-Smith C."/>
            <person name="Richardson P."/>
        </authorList>
    </citation>
    <scope>NUCLEOTIDE SEQUENCE [LARGE SCALE GENOMIC DNA]</scope>
    <source>
        <strain evidence="3">DSM 6194 / JCM 14653 / NBRC 101360 / PT</strain>
    </source>
</reference>
<dbReference type="Pfam" id="PF03479">
    <property type="entry name" value="PCC"/>
    <property type="match status" value="1"/>
</dbReference>
<sequence length="135" mass="15050">MPKMMMVGLEYGSDIMDAIRGVAADRSIDSGFFSVIGALSSANLAYYDQTEKVYRKRSFEGAYEIASCTGNISLKDGERFIHAHIVLADENYNLIGGHLLGGRIFAAELHITDLEEKAHVRDYDPVTGLFLWRRS</sequence>
<keyword evidence="3" id="KW-1185">Reference proteome</keyword>
<gene>
    <name evidence="2" type="ordered locus">Mthe_1251</name>
</gene>
<dbReference type="PANTHER" id="PTHR34988:SF1">
    <property type="entry name" value="DNA-BINDING PROTEIN"/>
    <property type="match status" value="1"/>
</dbReference>
<accession>A0B8K6</accession>
<name>A0B8K6_METTP</name>
<proteinExistence type="predicted"/>
<dbReference type="AlphaFoldDB" id="A0B8K6"/>
<dbReference type="HOGENOM" id="CLU_114051_2_3_2"/>
<feature type="domain" description="PPC" evidence="1">
    <location>
        <begin position="1"/>
        <end position="135"/>
    </location>
</feature>
<protein>
    <recommendedName>
        <fullName evidence="1">PPC domain-containing protein</fullName>
    </recommendedName>
</protein>
<dbReference type="EMBL" id="CP000477">
    <property type="protein sequence ID" value="ABK15030.1"/>
    <property type="molecule type" value="Genomic_DNA"/>
</dbReference>
<evidence type="ECO:0000313" key="3">
    <source>
        <dbReference type="Proteomes" id="UP000000674"/>
    </source>
</evidence>
<dbReference type="CDD" id="cd11378">
    <property type="entry name" value="DUF296"/>
    <property type="match status" value="1"/>
</dbReference>
<dbReference type="PIRSF" id="PIRSF016702">
    <property type="entry name" value="DNA_bp_PD1"/>
    <property type="match status" value="1"/>
</dbReference>
<dbReference type="InterPro" id="IPR025707">
    <property type="entry name" value="DNA_bp_PD1"/>
</dbReference>
<evidence type="ECO:0000313" key="2">
    <source>
        <dbReference type="EMBL" id="ABK15030.1"/>
    </source>
</evidence>
<dbReference type="RefSeq" id="WP_011696422.1">
    <property type="nucleotide sequence ID" value="NC_008553.1"/>
</dbReference>
<dbReference type="OrthoDB" id="371648at2157"/>
<evidence type="ECO:0000259" key="1">
    <source>
        <dbReference type="PROSITE" id="PS51742"/>
    </source>
</evidence>